<accession>A0ABW7ZEW8</accession>
<dbReference type="PRINTS" id="PR00455">
    <property type="entry name" value="HTHTETR"/>
</dbReference>
<dbReference type="InterPro" id="IPR009057">
    <property type="entry name" value="Homeodomain-like_sf"/>
</dbReference>
<name>A0ABW7ZEW8_9ACTN</name>
<dbReference type="SUPFAM" id="SSF48498">
    <property type="entry name" value="Tetracyclin repressor-like, C-terminal domain"/>
    <property type="match status" value="1"/>
</dbReference>
<dbReference type="PANTHER" id="PTHR47506:SF1">
    <property type="entry name" value="HTH-TYPE TRANSCRIPTIONAL REGULATOR YJDC"/>
    <property type="match status" value="1"/>
</dbReference>
<dbReference type="InterPro" id="IPR001647">
    <property type="entry name" value="HTH_TetR"/>
</dbReference>
<evidence type="ECO:0000256" key="3">
    <source>
        <dbReference type="ARBA" id="ARBA00023163"/>
    </source>
</evidence>
<organism evidence="6 7">
    <name type="scientific">Nonomuraea typhae</name>
    <dbReference type="NCBI Taxonomy" id="2603600"/>
    <lineage>
        <taxon>Bacteria</taxon>
        <taxon>Bacillati</taxon>
        <taxon>Actinomycetota</taxon>
        <taxon>Actinomycetes</taxon>
        <taxon>Streptosporangiales</taxon>
        <taxon>Streptosporangiaceae</taxon>
        <taxon>Nonomuraea</taxon>
    </lineage>
</organism>
<gene>
    <name evidence="6" type="ORF">ACIBG2_49470</name>
</gene>
<evidence type="ECO:0000256" key="1">
    <source>
        <dbReference type="ARBA" id="ARBA00023015"/>
    </source>
</evidence>
<dbReference type="Gene3D" id="1.10.10.60">
    <property type="entry name" value="Homeodomain-like"/>
    <property type="match status" value="1"/>
</dbReference>
<evidence type="ECO:0000256" key="2">
    <source>
        <dbReference type="ARBA" id="ARBA00023125"/>
    </source>
</evidence>
<dbReference type="RefSeq" id="WP_397091702.1">
    <property type="nucleotide sequence ID" value="NZ_JBITGY010000019.1"/>
</dbReference>
<evidence type="ECO:0000256" key="4">
    <source>
        <dbReference type="PROSITE-ProRule" id="PRU00335"/>
    </source>
</evidence>
<keyword evidence="2 4" id="KW-0238">DNA-binding</keyword>
<reference evidence="6 7" key="1">
    <citation type="submission" date="2024-10" db="EMBL/GenBank/DDBJ databases">
        <title>The Natural Products Discovery Center: Release of the First 8490 Sequenced Strains for Exploring Actinobacteria Biosynthetic Diversity.</title>
        <authorList>
            <person name="Kalkreuter E."/>
            <person name="Kautsar S.A."/>
            <person name="Yang D."/>
            <person name="Bader C.D."/>
            <person name="Teijaro C.N."/>
            <person name="Fluegel L."/>
            <person name="Davis C.M."/>
            <person name="Simpson J.R."/>
            <person name="Lauterbach L."/>
            <person name="Steele A.D."/>
            <person name="Gui C."/>
            <person name="Meng S."/>
            <person name="Li G."/>
            <person name="Viehrig K."/>
            <person name="Ye F."/>
            <person name="Su P."/>
            <person name="Kiefer A.F."/>
            <person name="Nichols A."/>
            <person name="Cepeda A.J."/>
            <person name="Yan W."/>
            <person name="Fan B."/>
            <person name="Jiang Y."/>
            <person name="Adhikari A."/>
            <person name="Zheng C.-J."/>
            <person name="Schuster L."/>
            <person name="Cowan T.M."/>
            <person name="Smanski M.J."/>
            <person name="Chevrette M.G."/>
            <person name="De Carvalho L.P.S."/>
            <person name="Shen B."/>
        </authorList>
    </citation>
    <scope>NUCLEOTIDE SEQUENCE [LARGE SCALE GENOMIC DNA]</scope>
    <source>
        <strain evidence="6 7">NPDC050545</strain>
    </source>
</reference>
<dbReference type="InterPro" id="IPR036271">
    <property type="entry name" value="Tet_transcr_reg_TetR-rel_C_sf"/>
</dbReference>
<dbReference type="Proteomes" id="UP001612741">
    <property type="component" value="Unassembled WGS sequence"/>
</dbReference>
<evidence type="ECO:0000313" key="6">
    <source>
        <dbReference type="EMBL" id="MFI6505489.1"/>
    </source>
</evidence>
<keyword evidence="3" id="KW-0804">Transcription</keyword>
<feature type="DNA-binding region" description="H-T-H motif" evidence="4">
    <location>
        <begin position="29"/>
        <end position="48"/>
    </location>
</feature>
<dbReference type="SUPFAM" id="SSF46689">
    <property type="entry name" value="Homeodomain-like"/>
    <property type="match status" value="1"/>
</dbReference>
<dbReference type="EMBL" id="JBITGY010000019">
    <property type="protein sequence ID" value="MFI6505489.1"/>
    <property type="molecule type" value="Genomic_DNA"/>
</dbReference>
<keyword evidence="1" id="KW-0805">Transcription regulation</keyword>
<protein>
    <submittedName>
        <fullName evidence="6">TetR/AcrR family transcriptional regulator</fullName>
    </submittedName>
</protein>
<dbReference type="Pfam" id="PF00440">
    <property type="entry name" value="TetR_N"/>
    <property type="match status" value="1"/>
</dbReference>
<keyword evidence="7" id="KW-1185">Reference proteome</keyword>
<evidence type="ECO:0000259" key="5">
    <source>
        <dbReference type="PROSITE" id="PS50977"/>
    </source>
</evidence>
<feature type="domain" description="HTH tetR-type" evidence="5">
    <location>
        <begin position="6"/>
        <end position="66"/>
    </location>
</feature>
<dbReference type="PROSITE" id="PS50977">
    <property type="entry name" value="HTH_TETR_2"/>
    <property type="match status" value="1"/>
</dbReference>
<dbReference type="InterPro" id="IPR023772">
    <property type="entry name" value="DNA-bd_HTH_TetR-type_CS"/>
</dbReference>
<dbReference type="Pfam" id="PF16925">
    <property type="entry name" value="TetR_C_13"/>
    <property type="match status" value="1"/>
</dbReference>
<comment type="caution">
    <text evidence="6">The sequence shown here is derived from an EMBL/GenBank/DDBJ whole genome shotgun (WGS) entry which is preliminary data.</text>
</comment>
<dbReference type="PANTHER" id="PTHR47506">
    <property type="entry name" value="TRANSCRIPTIONAL REGULATORY PROTEIN"/>
    <property type="match status" value="1"/>
</dbReference>
<dbReference type="InterPro" id="IPR011075">
    <property type="entry name" value="TetR_C"/>
</dbReference>
<dbReference type="Gene3D" id="1.10.357.10">
    <property type="entry name" value="Tetracycline Repressor, domain 2"/>
    <property type="match status" value="1"/>
</dbReference>
<dbReference type="PROSITE" id="PS01081">
    <property type="entry name" value="HTH_TETR_1"/>
    <property type="match status" value="1"/>
</dbReference>
<proteinExistence type="predicted"/>
<evidence type="ECO:0000313" key="7">
    <source>
        <dbReference type="Proteomes" id="UP001612741"/>
    </source>
</evidence>
<sequence length="200" mass="21191">MARTREFDTGAVVERAVGLFWRKGYAATSIQDLVEATGVGRGSLYAAFGSKDGLYEAALTRYAERSGAANAARLGRDAPIRQVLRDLLVSLVEATTADPWRRGCLITNTATERLPDDPVAARVVGRALDGLAAQVGGALRRAREAGELAPEADVTALADLIVTAVQGLRVQGKAGADRRRLIAVVDLVLDALPICNDHSK</sequence>